<accession>A0A9D4N7Z6</accession>
<reference evidence="1" key="1">
    <citation type="journal article" date="2019" name="bioRxiv">
        <title>The Genome of the Zebra Mussel, Dreissena polymorpha: A Resource for Invasive Species Research.</title>
        <authorList>
            <person name="McCartney M.A."/>
            <person name="Auch B."/>
            <person name="Kono T."/>
            <person name="Mallez S."/>
            <person name="Zhang Y."/>
            <person name="Obille A."/>
            <person name="Becker A."/>
            <person name="Abrahante J.E."/>
            <person name="Garbe J."/>
            <person name="Badalamenti J.P."/>
            <person name="Herman A."/>
            <person name="Mangelson H."/>
            <person name="Liachko I."/>
            <person name="Sullivan S."/>
            <person name="Sone E.D."/>
            <person name="Koren S."/>
            <person name="Silverstein K.A.T."/>
            <person name="Beckman K.B."/>
            <person name="Gohl D.M."/>
        </authorList>
    </citation>
    <scope>NUCLEOTIDE SEQUENCE</scope>
    <source>
        <strain evidence="1">Duluth1</strain>
        <tissue evidence="1">Whole animal</tissue>
    </source>
</reference>
<gene>
    <name evidence="1" type="ORF">DPMN_013459</name>
</gene>
<dbReference type="AlphaFoldDB" id="A0A9D4N7Z6"/>
<protein>
    <submittedName>
        <fullName evidence="1">Uncharacterized protein</fullName>
    </submittedName>
</protein>
<evidence type="ECO:0000313" key="2">
    <source>
        <dbReference type="Proteomes" id="UP000828390"/>
    </source>
</evidence>
<proteinExistence type="predicted"/>
<sequence length="133" mass="15352">MMHNIAVARGLLPNPHAFTSPRFTNRVDVQDLITTPRNTTRELNNIEGTTTTSSSVDQQRIFPLVSQIQDRFNFQRQVQFPFNFLRVQNDARQTTVQPADSANRLATLNEQRVQFQASNENRFTRFQELGTPM</sequence>
<organism evidence="1 2">
    <name type="scientific">Dreissena polymorpha</name>
    <name type="common">Zebra mussel</name>
    <name type="synonym">Mytilus polymorpha</name>
    <dbReference type="NCBI Taxonomy" id="45954"/>
    <lineage>
        <taxon>Eukaryota</taxon>
        <taxon>Metazoa</taxon>
        <taxon>Spiralia</taxon>
        <taxon>Lophotrochozoa</taxon>
        <taxon>Mollusca</taxon>
        <taxon>Bivalvia</taxon>
        <taxon>Autobranchia</taxon>
        <taxon>Heteroconchia</taxon>
        <taxon>Euheterodonta</taxon>
        <taxon>Imparidentia</taxon>
        <taxon>Neoheterodontei</taxon>
        <taxon>Myida</taxon>
        <taxon>Dreissenoidea</taxon>
        <taxon>Dreissenidae</taxon>
        <taxon>Dreissena</taxon>
    </lineage>
</organism>
<name>A0A9D4N7Z6_DREPO</name>
<comment type="caution">
    <text evidence="1">The sequence shown here is derived from an EMBL/GenBank/DDBJ whole genome shotgun (WGS) entry which is preliminary data.</text>
</comment>
<evidence type="ECO:0000313" key="1">
    <source>
        <dbReference type="EMBL" id="KAH3889405.1"/>
    </source>
</evidence>
<dbReference type="Proteomes" id="UP000828390">
    <property type="component" value="Unassembled WGS sequence"/>
</dbReference>
<dbReference type="EMBL" id="JAIWYP010000001">
    <property type="protein sequence ID" value="KAH3889405.1"/>
    <property type="molecule type" value="Genomic_DNA"/>
</dbReference>
<keyword evidence="2" id="KW-1185">Reference proteome</keyword>
<reference evidence="1" key="2">
    <citation type="submission" date="2020-11" db="EMBL/GenBank/DDBJ databases">
        <authorList>
            <person name="McCartney M.A."/>
            <person name="Auch B."/>
            <person name="Kono T."/>
            <person name="Mallez S."/>
            <person name="Becker A."/>
            <person name="Gohl D.M."/>
            <person name="Silverstein K.A.T."/>
            <person name="Koren S."/>
            <person name="Bechman K.B."/>
            <person name="Herman A."/>
            <person name="Abrahante J.E."/>
            <person name="Garbe J."/>
        </authorList>
    </citation>
    <scope>NUCLEOTIDE SEQUENCE</scope>
    <source>
        <strain evidence="1">Duluth1</strain>
        <tissue evidence="1">Whole animal</tissue>
    </source>
</reference>